<gene>
    <name evidence="1" type="ORF">K1I37_07625</name>
</gene>
<evidence type="ECO:0000313" key="1">
    <source>
        <dbReference type="EMBL" id="UNO50334.1"/>
    </source>
</evidence>
<dbReference type="EMBL" id="CP080467">
    <property type="protein sequence ID" value="UNO50334.1"/>
    <property type="molecule type" value="Genomic_DNA"/>
</dbReference>
<reference evidence="2" key="1">
    <citation type="journal article" date="2022" name="G3 (Bethesda)">
        <title>Unveiling the complete genome sequence of Alicyclobacillus acidoterrestris DSM 3922T, a taint-producing strain.</title>
        <authorList>
            <person name="Leonardo I.C."/>
            <person name="Barreto Crespo M.T."/>
            <person name="Gaspar F.B."/>
        </authorList>
    </citation>
    <scope>NUCLEOTIDE SEQUENCE [LARGE SCALE GENOMIC DNA]</scope>
    <source>
        <strain evidence="2">DSM 3922</strain>
    </source>
</reference>
<name>T0D4I8_ALIAG</name>
<accession>T0D4I8</accession>
<dbReference type="KEGG" id="aaco:K1I37_07625"/>
<sequence>MTDRPIFVRIESDGGDIYRQQELTSTLAVLYRQLVVFAEQLSDGRADDEGRDTTCGC</sequence>
<organism evidence="1 2">
    <name type="scientific">Alicyclobacillus acidoterrestris (strain ATCC 49025 / DSM 3922 / CIP 106132 / NCIMB 13137 / GD3B)</name>
    <dbReference type="NCBI Taxonomy" id="1356854"/>
    <lineage>
        <taxon>Bacteria</taxon>
        <taxon>Bacillati</taxon>
        <taxon>Bacillota</taxon>
        <taxon>Bacilli</taxon>
        <taxon>Bacillales</taxon>
        <taxon>Alicyclobacillaceae</taxon>
        <taxon>Alicyclobacillus</taxon>
    </lineage>
</organism>
<keyword evidence="2" id="KW-1185">Reference proteome</keyword>
<dbReference type="Proteomes" id="UP000829401">
    <property type="component" value="Chromosome"/>
</dbReference>
<dbReference type="AlphaFoldDB" id="T0D4I8"/>
<evidence type="ECO:0000313" key="2">
    <source>
        <dbReference type="Proteomes" id="UP000829401"/>
    </source>
</evidence>
<dbReference type="STRING" id="1356854.N007_10460"/>
<dbReference type="RefSeq" id="WP_021297145.1">
    <property type="nucleotide sequence ID" value="NZ_AURB01000145.1"/>
</dbReference>
<proteinExistence type="predicted"/>
<protein>
    <submittedName>
        <fullName evidence="1">Uncharacterized protein</fullName>
    </submittedName>
</protein>
<accession>A0A9E7CRS1</accession>